<evidence type="ECO:0000313" key="3">
    <source>
        <dbReference type="Proteomes" id="UP000323257"/>
    </source>
</evidence>
<organism evidence="2 3">
    <name type="scientific">Paenibacillus methanolicus</name>
    <dbReference type="NCBI Taxonomy" id="582686"/>
    <lineage>
        <taxon>Bacteria</taxon>
        <taxon>Bacillati</taxon>
        <taxon>Bacillota</taxon>
        <taxon>Bacilli</taxon>
        <taxon>Bacillales</taxon>
        <taxon>Paenibacillaceae</taxon>
        <taxon>Paenibacillus</taxon>
    </lineage>
</organism>
<name>A0A5S5C100_9BACL</name>
<keyword evidence="1" id="KW-0732">Signal</keyword>
<gene>
    <name evidence="2" type="ORF">BCM02_109289</name>
</gene>
<dbReference type="PROSITE" id="PS51257">
    <property type="entry name" value="PROKAR_LIPOPROTEIN"/>
    <property type="match status" value="1"/>
</dbReference>
<dbReference type="Proteomes" id="UP000323257">
    <property type="component" value="Unassembled WGS sequence"/>
</dbReference>
<accession>A0A5S5C100</accession>
<dbReference type="EMBL" id="VNHS01000009">
    <property type="protein sequence ID" value="TYP72010.1"/>
    <property type="molecule type" value="Genomic_DNA"/>
</dbReference>
<reference evidence="2 3" key="1">
    <citation type="submission" date="2019-07" db="EMBL/GenBank/DDBJ databases">
        <title>Genomic Encyclopedia of Type Strains, Phase III (KMG-III): the genomes of soil and plant-associated and newly described type strains.</title>
        <authorList>
            <person name="Whitman W."/>
        </authorList>
    </citation>
    <scope>NUCLEOTIDE SEQUENCE [LARGE SCALE GENOMIC DNA]</scope>
    <source>
        <strain evidence="2 3">BL24</strain>
    </source>
</reference>
<comment type="caution">
    <text evidence="2">The sequence shown here is derived from an EMBL/GenBank/DDBJ whole genome shotgun (WGS) entry which is preliminary data.</text>
</comment>
<dbReference type="AlphaFoldDB" id="A0A5S5C100"/>
<dbReference type="OrthoDB" id="2696313at2"/>
<protein>
    <submittedName>
        <fullName evidence="2">Uncharacterized protein</fullName>
    </submittedName>
</protein>
<keyword evidence="3" id="KW-1185">Reference proteome</keyword>
<evidence type="ECO:0000256" key="1">
    <source>
        <dbReference type="SAM" id="SignalP"/>
    </source>
</evidence>
<feature type="chain" id="PRO_5039693879" evidence="1">
    <location>
        <begin position="22"/>
        <end position="222"/>
    </location>
</feature>
<feature type="signal peptide" evidence="1">
    <location>
        <begin position="1"/>
        <end position="21"/>
    </location>
</feature>
<proteinExistence type="predicted"/>
<dbReference type="RefSeq" id="WP_148931611.1">
    <property type="nucleotide sequence ID" value="NZ_VNHS01000009.1"/>
</dbReference>
<evidence type="ECO:0000313" key="2">
    <source>
        <dbReference type="EMBL" id="TYP72010.1"/>
    </source>
</evidence>
<sequence length="222" mass="24712">MLVKKTIAFIILALSVCGCTAPDKEPSTNITKVELVKRDSTILYGNKGIENYSALLLAHNGMEKSFDWATMMDEQYPPVLEEADLNHDGTNEVVVILLKAKRPGVMQQELHVLNANDLSEVAVEDHIAYIKNTAKSVLVHGDGMVRITLELGEKKYEKQYNETLLPDWPDAIYFGPMITYAVTDNQLTATALGAVSTTTYAMSVRLDYDESFKIHNATIEEI</sequence>